<evidence type="ECO:0000313" key="3">
    <source>
        <dbReference type="Proteomes" id="UP000830401"/>
    </source>
</evidence>
<gene>
    <name evidence="2" type="ORF">MUN86_06950</name>
</gene>
<dbReference type="Gene3D" id="2.60.40.1120">
    <property type="entry name" value="Carboxypeptidase-like, regulatory domain"/>
    <property type="match status" value="1"/>
</dbReference>
<protein>
    <submittedName>
        <fullName evidence="2">Carboxypeptidase-like regulatory domain-containing protein</fullName>
    </submittedName>
</protein>
<accession>A0ABY4G9Y8</accession>
<dbReference type="Pfam" id="PF13620">
    <property type="entry name" value="CarboxypepD_reg"/>
    <property type="match status" value="1"/>
</dbReference>
<evidence type="ECO:0000313" key="2">
    <source>
        <dbReference type="EMBL" id="UOQ67601.1"/>
    </source>
</evidence>
<keyword evidence="3" id="KW-1185">Reference proteome</keyword>
<feature type="signal peptide" evidence="1">
    <location>
        <begin position="1"/>
        <end position="30"/>
    </location>
</feature>
<feature type="chain" id="PRO_5046446693" evidence="1">
    <location>
        <begin position="31"/>
        <end position="186"/>
    </location>
</feature>
<dbReference type="SUPFAM" id="SSF49464">
    <property type="entry name" value="Carboxypeptidase regulatory domain-like"/>
    <property type="match status" value="1"/>
</dbReference>
<keyword evidence="1" id="KW-0732">Signal</keyword>
<organism evidence="2 3">
    <name type="scientific">Hymenobacter volaticus</name>
    <dbReference type="NCBI Taxonomy" id="2932254"/>
    <lineage>
        <taxon>Bacteria</taxon>
        <taxon>Pseudomonadati</taxon>
        <taxon>Bacteroidota</taxon>
        <taxon>Cytophagia</taxon>
        <taxon>Cytophagales</taxon>
        <taxon>Hymenobacteraceae</taxon>
        <taxon>Hymenobacter</taxon>
    </lineage>
</organism>
<proteinExistence type="predicted"/>
<reference evidence="2" key="1">
    <citation type="submission" date="2022-04" db="EMBL/GenBank/DDBJ databases">
        <title>Hymenobacter sp. isolated from the air.</title>
        <authorList>
            <person name="Won M."/>
            <person name="Lee C.-M."/>
            <person name="Woen H.-Y."/>
            <person name="Kwon S.-W."/>
        </authorList>
    </citation>
    <scope>NUCLEOTIDE SEQUENCE</scope>
    <source>
        <strain evidence="2">5420S-77</strain>
    </source>
</reference>
<dbReference type="InterPro" id="IPR008969">
    <property type="entry name" value="CarboxyPept-like_regulatory"/>
</dbReference>
<dbReference type="EMBL" id="CP095061">
    <property type="protein sequence ID" value="UOQ67601.1"/>
    <property type="molecule type" value="Genomic_DNA"/>
</dbReference>
<dbReference type="RefSeq" id="WP_245123390.1">
    <property type="nucleotide sequence ID" value="NZ_CP095061.1"/>
</dbReference>
<sequence>MNPLLLSRFSSTSGWSLTLFLLAAGSAVHAQSHPSIVGNVRTAAGAPLEFATITLHRATDSTVVATEFSDDKGAFRLAQATAGHYLVSASQVGFVRQWSKPFDVATEAVTLPPLTLPASGATALKEVTVVGQRPMFERLADRTVVNVEGSTLAAGNSSLDVLTRSPGVTVDSNNNLSLGASKAYWC</sequence>
<dbReference type="Proteomes" id="UP000830401">
    <property type="component" value="Chromosome"/>
</dbReference>
<evidence type="ECO:0000256" key="1">
    <source>
        <dbReference type="SAM" id="SignalP"/>
    </source>
</evidence>
<name>A0ABY4G9Y8_9BACT</name>